<dbReference type="EMBL" id="JASJQH010001684">
    <property type="protein sequence ID" value="KAK9760942.1"/>
    <property type="molecule type" value="Genomic_DNA"/>
</dbReference>
<dbReference type="CDD" id="cd00086">
    <property type="entry name" value="homeodomain"/>
    <property type="match status" value="1"/>
</dbReference>
<keyword evidence="3 5" id="KW-0371">Homeobox</keyword>
<dbReference type="Proteomes" id="UP001479436">
    <property type="component" value="Unassembled WGS sequence"/>
</dbReference>
<keyword evidence="4 5" id="KW-0539">Nucleus</keyword>
<keyword evidence="10" id="KW-1185">Reference proteome</keyword>
<dbReference type="PROSITE" id="PS50071">
    <property type="entry name" value="HOMEOBOX_2"/>
    <property type="match status" value="1"/>
</dbReference>
<feature type="region of interest" description="Disordered" evidence="7">
    <location>
        <begin position="350"/>
        <end position="369"/>
    </location>
</feature>
<evidence type="ECO:0000313" key="10">
    <source>
        <dbReference type="Proteomes" id="UP001479436"/>
    </source>
</evidence>
<name>A0ABR2WHD8_9FUNG</name>
<dbReference type="SUPFAM" id="SSF46689">
    <property type="entry name" value="Homeodomain-like"/>
    <property type="match status" value="1"/>
</dbReference>
<evidence type="ECO:0000256" key="6">
    <source>
        <dbReference type="RuleBase" id="RU000682"/>
    </source>
</evidence>
<sequence>MIKTEDYLVDDLSIDPESPITTESSREVKRRNRLNPRQVNRLMQVFEQTAKPKADIRHKLAEELTMHPRAVQIWFQNRRQKLKKESSEATSAESRFPLDPAKLTLCNSKQVYTNSHDAYYGLSFSNFPQLAKSAIPNGPTPGFHTPTNAALLSGLGLVSNQGSLHSSATPLSLSHDYQGTEQSLDSNVSDSTMALLQECESLPIQPDISFSNMFDPNGLDIILEDSPPSGTASMSAASSESNYPEQMADMVSTFNDNSPFMYPGLDSFGLDLSTQIGMLQRQQSYPQSYPAKRKAYSWQDLCQFVVPASQEPQTIADSFDTNMMKTPNFKRIVSDVGHYANQYSPIIPTGLNRNYHRPTNSRSRSDPFVAESYREAKRRKHYGNEDANNHSSALFMEQASSNSSTAGGLSDMLAYL</sequence>
<proteinExistence type="predicted"/>
<dbReference type="InterPro" id="IPR001356">
    <property type="entry name" value="HD"/>
</dbReference>
<evidence type="ECO:0000256" key="1">
    <source>
        <dbReference type="ARBA" id="ARBA00004123"/>
    </source>
</evidence>
<accession>A0ABR2WHD8</accession>
<evidence type="ECO:0000256" key="7">
    <source>
        <dbReference type="SAM" id="MobiDB-lite"/>
    </source>
</evidence>
<dbReference type="Pfam" id="PF00046">
    <property type="entry name" value="Homeodomain"/>
    <property type="match status" value="1"/>
</dbReference>
<evidence type="ECO:0000313" key="9">
    <source>
        <dbReference type="EMBL" id="KAK9760942.1"/>
    </source>
</evidence>
<feature type="DNA-binding region" description="Homeobox" evidence="5">
    <location>
        <begin position="27"/>
        <end position="86"/>
    </location>
</feature>
<comment type="subcellular location">
    <subcellularLocation>
        <location evidence="1 5 6">Nucleus</location>
    </subcellularLocation>
</comment>
<evidence type="ECO:0000256" key="3">
    <source>
        <dbReference type="ARBA" id="ARBA00023155"/>
    </source>
</evidence>
<keyword evidence="2 5" id="KW-0238">DNA-binding</keyword>
<organism evidence="9 10">
    <name type="scientific">Basidiobolus ranarum</name>
    <dbReference type="NCBI Taxonomy" id="34480"/>
    <lineage>
        <taxon>Eukaryota</taxon>
        <taxon>Fungi</taxon>
        <taxon>Fungi incertae sedis</taxon>
        <taxon>Zoopagomycota</taxon>
        <taxon>Entomophthoromycotina</taxon>
        <taxon>Basidiobolomycetes</taxon>
        <taxon>Basidiobolales</taxon>
        <taxon>Basidiobolaceae</taxon>
        <taxon>Basidiobolus</taxon>
    </lineage>
</organism>
<gene>
    <name evidence="9" type="ORF">K7432_014544</name>
</gene>
<protein>
    <recommendedName>
        <fullName evidence="8">Homeobox domain-containing protein</fullName>
    </recommendedName>
</protein>
<feature type="domain" description="Homeobox" evidence="8">
    <location>
        <begin position="25"/>
        <end position="85"/>
    </location>
</feature>
<dbReference type="PANTHER" id="PTHR24324">
    <property type="entry name" value="HOMEOBOX PROTEIN HHEX"/>
    <property type="match status" value="1"/>
</dbReference>
<evidence type="ECO:0000256" key="4">
    <source>
        <dbReference type="ARBA" id="ARBA00023242"/>
    </source>
</evidence>
<dbReference type="InterPro" id="IPR017970">
    <property type="entry name" value="Homeobox_CS"/>
</dbReference>
<dbReference type="InterPro" id="IPR009057">
    <property type="entry name" value="Homeodomain-like_sf"/>
</dbReference>
<reference evidence="9 10" key="1">
    <citation type="submission" date="2023-04" db="EMBL/GenBank/DDBJ databases">
        <title>Genome of Basidiobolus ranarum AG-B5.</title>
        <authorList>
            <person name="Stajich J.E."/>
            <person name="Carter-House D."/>
            <person name="Gryganskyi A."/>
        </authorList>
    </citation>
    <scope>NUCLEOTIDE SEQUENCE [LARGE SCALE GENOMIC DNA]</scope>
    <source>
        <strain evidence="9 10">AG-B5</strain>
    </source>
</reference>
<dbReference type="SMART" id="SM00389">
    <property type="entry name" value="HOX"/>
    <property type="match status" value="1"/>
</dbReference>
<evidence type="ECO:0000259" key="8">
    <source>
        <dbReference type="PROSITE" id="PS50071"/>
    </source>
</evidence>
<dbReference type="PANTHER" id="PTHR24324:SF5">
    <property type="entry name" value="HEMATOPOIETICALLY-EXPRESSED HOMEOBOX PROTEIN HHEX"/>
    <property type="match status" value="1"/>
</dbReference>
<dbReference type="InterPro" id="IPR051000">
    <property type="entry name" value="Homeobox_DNA-bind_prot"/>
</dbReference>
<evidence type="ECO:0000256" key="2">
    <source>
        <dbReference type="ARBA" id="ARBA00023125"/>
    </source>
</evidence>
<comment type="caution">
    <text evidence="9">The sequence shown here is derived from an EMBL/GenBank/DDBJ whole genome shotgun (WGS) entry which is preliminary data.</text>
</comment>
<dbReference type="PROSITE" id="PS00027">
    <property type="entry name" value="HOMEOBOX_1"/>
    <property type="match status" value="1"/>
</dbReference>
<dbReference type="Gene3D" id="1.10.10.60">
    <property type="entry name" value="Homeodomain-like"/>
    <property type="match status" value="1"/>
</dbReference>
<evidence type="ECO:0000256" key="5">
    <source>
        <dbReference type="PROSITE-ProRule" id="PRU00108"/>
    </source>
</evidence>